<keyword evidence="3" id="KW-1185">Reference proteome</keyword>
<organism evidence="2 3">
    <name type="scientific">Hymenobacter yonginensis</name>
    <dbReference type="NCBI Taxonomy" id="748197"/>
    <lineage>
        <taxon>Bacteria</taxon>
        <taxon>Pseudomonadati</taxon>
        <taxon>Bacteroidota</taxon>
        <taxon>Cytophagia</taxon>
        <taxon>Cytophagales</taxon>
        <taxon>Hymenobacteraceae</taxon>
        <taxon>Hymenobacter</taxon>
    </lineage>
</organism>
<dbReference type="RefSeq" id="WP_270129108.1">
    <property type="nucleotide sequence ID" value="NZ_CP115396.1"/>
</dbReference>
<keyword evidence="1" id="KW-0732">Signal</keyword>
<evidence type="ECO:0000313" key="3">
    <source>
        <dbReference type="Proteomes" id="UP001211872"/>
    </source>
</evidence>
<feature type="chain" id="PRO_5046841032" evidence="1">
    <location>
        <begin position="34"/>
        <end position="568"/>
    </location>
</feature>
<proteinExistence type="predicted"/>
<sequence>MITRFMRVCLRPSGFLTGAALLVSALLPRAAAAQTWQKTLAAGSASTGFSVALETASAPGGDVYVAGEFSGSLQLGATTLVSAGLKDVFVARWSAADNRFVWAQRAGGPEDEFFGGVAAAGTSVYLAGTFGSSTASFGTISLQNAGAYNLFVAKLTDAGSAASFTWAQRAGGLRDDEAFDVAVSGTSVYVSGAFSSSSVAFGASQLNLSSFYDLFVAKLTDAGSTGSFVWAQQATGTGSEEGVSLAAEGSDVYVSGVFNGLTARFGNTLLTNSGDTDGFLARLTDNGPTGSFVWAQSLNGIGSDFADAVAVSGDNVYVAGSFASPTLAVGAATLTSAGLSDAFVAKFTRGGTFGWARRAGGSGDDQASGMAVQGSRVYVTGVFESIDADFGSATLASIGSYDVFVTRLQDAGSSSSFQWTQRAGGPAEEFASGLTVDGANVSISGGIGGPATFGSQSMALPAASVAAAFVARLTDAGALAMAEPAWAAGLQLYPNPAPTQATVRLAGATGPVQVQLLDAVGRVVHTAAASPAQAAQGLTLPLTHLVPALYRLSVRAGGQQVFRQLAVQ</sequence>
<dbReference type="EMBL" id="CP115396">
    <property type="protein sequence ID" value="WBO86499.1"/>
    <property type="molecule type" value="Genomic_DNA"/>
</dbReference>
<reference evidence="2 3" key="1">
    <citation type="journal article" date="2011" name="Int. J. Syst. Evol. Microbiol.">
        <title>Hymenobacter yonginensis sp. nov., isolated from a mesotrophic artificial lake.</title>
        <authorList>
            <person name="Joung Y."/>
            <person name="Cho S.H."/>
            <person name="Kim H."/>
            <person name="Kim S.B."/>
            <person name="Joh K."/>
        </authorList>
    </citation>
    <scope>NUCLEOTIDE SEQUENCE [LARGE SCALE GENOMIC DNA]</scope>
    <source>
        <strain evidence="2 3">KCTC 22745</strain>
    </source>
</reference>
<dbReference type="Proteomes" id="UP001211872">
    <property type="component" value="Chromosome"/>
</dbReference>
<name>A0ABY7PUD6_9BACT</name>
<accession>A0ABY7PUD6</accession>
<gene>
    <name evidence="2" type="ORF">O9Z63_09600</name>
</gene>
<protein>
    <submittedName>
        <fullName evidence="2">T9SS type A sorting domain-containing protein</fullName>
    </submittedName>
</protein>
<evidence type="ECO:0000256" key="1">
    <source>
        <dbReference type="SAM" id="SignalP"/>
    </source>
</evidence>
<evidence type="ECO:0000313" key="2">
    <source>
        <dbReference type="EMBL" id="WBO86499.1"/>
    </source>
</evidence>
<feature type="signal peptide" evidence="1">
    <location>
        <begin position="1"/>
        <end position="33"/>
    </location>
</feature>